<dbReference type="PATRIC" id="fig|483937.3.peg.4675"/>
<evidence type="ECO:0000313" key="2">
    <source>
        <dbReference type="Proteomes" id="UP000070475"/>
    </source>
</evidence>
<name>A0A132U827_9BACL</name>
<comment type="caution">
    <text evidence="1">The sequence shown here is derived from an EMBL/GenBank/DDBJ whole genome shotgun (WGS) entry which is preliminary data.</text>
</comment>
<proteinExistence type="predicted"/>
<dbReference type="Proteomes" id="UP000070475">
    <property type="component" value="Unassembled WGS sequence"/>
</dbReference>
<evidence type="ECO:0000313" key="1">
    <source>
        <dbReference type="EMBL" id="KWX79804.1"/>
    </source>
</evidence>
<reference evidence="1 2" key="1">
    <citation type="submission" date="2015-08" db="EMBL/GenBank/DDBJ databases">
        <title>Genomes of Paenibacillus riograndensis.</title>
        <authorList>
            <person name="Sant'Anna F.H."/>
            <person name="Souza R."/>
            <person name="Ambrosini A."/>
            <person name="Bach E."/>
            <person name="Fernandes G."/>
            <person name="Balsanelli E."/>
            <person name="Baura V.A."/>
            <person name="Pedrosa F.O."/>
            <person name="Souza E.M."/>
            <person name="Passaglia L."/>
        </authorList>
    </citation>
    <scope>NUCLEOTIDE SEQUENCE [LARGE SCALE GENOMIC DNA]</scope>
    <source>
        <strain evidence="1 2">CAS34</strain>
    </source>
</reference>
<gene>
    <name evidence="1" type="ORF">AMQ84_05940</name>
</gene>
<dbReference type="AlphaFoldDB" id="A0A132U827"/>
<protein>
    <submittedName>
        <fullName evidence="1">Uncharacterized protein</fullName>
    </submittedName>
</protein>
<sequence>MIPPTASFSLETERTSPRETVINIIPDILIMTGTTVMTATTITATAGAAGAADMAVTAAGTADMAVTAAGTAEAIAEATTAGASAGAIPAAAAEMAVVVVAETEPHGLKNPLAECRQRVLFRQKIHIF</sequence>
<accession>A0A132U827</accession>
<dbReference type="EMBL" id="LIRB01000108">
    <property type="protein sequence ID" value="KWX79804.1"/>
    <property type="molecule type" value="Genomic_DNA"/>
</dbReference>
<organism evidence="1 2">
    <name type="scientific">Paenibacillus riograndensis</name>
    <dbReference type="NCBI Taxonomy" id="483937"/>
    <lineage>
        <taxon>Bacteria</taxon>
        <taxon>Bacillati</taxon>
        <taxon>Bacillota</taxon>
        <taxon>Bacilli</taxon>
        <taxon>Bacillales</taxon>
        <taxon>Paenibacillaceae</taxon>
        <taxon>Paenibacillus</taxon>
        <taxon>Paenibacillus sonchi group</taxon>
    </lineage>
</organism>
<keyword evidence="2" id="KW-1185">Reference proteome</keyword>